<feature type="transmembrane region" description="Helical" evidence="6">
    <location>
        <begin position="263"/>
        <end position="284"/>
    </location>
</feature>
<dbReference type="PRINTS" id="PR01036">
    <property type="entry name" value="TCRTETB"/>
</dbReference>
<feature type="transmembrane region" description="Helical" evidence="6">
    <location>
        <begin position="75"/>
        <end position="99"/>
    </location>
</feature>
<evidence type="ECO:0000313" key="8">
    <source>
        <dbReference type="EMBL" id="AZS16296.1"/>
    </source>
</evidence>
<dbReference type="KEGG" id="plut:EI981_18830"/>
<dbReference type="RefSeq" id="WP_127000762.1">
    <property type="nucleotide sequence ID" value="NZ_CP034346.1"/>
</dbReference>
<dbReference type="CDD" id="cd17321">
    <property type="entry name" value="MFS_MMR_MDR_like"/>
    <property type="match status" value="1"/>
</dbReference>
<dbReference type="AlphaFoldDB" id="A0A3S9V1A6"/>
<dbReference type="Gene3D" id="1.20.1250.20">
    <property type="entry name" value="MFS general substrate transporter like domains"/>
    <property type="match status" value="2"/>
</dbReference>
<feature type="transmembrane region" description="Helical" evidence="6">
    <location>
        <begin position="388"/>
        <end position="409"/>
    </location>
</feature>
<feature type="domain" description="Major facilitator superfamily (MFS) profile" evidence="7">
    <location>
        <begin position="6"/>
        <end position="459"/>
    </location>
</feature>
<keyword evidence="9" id="KW-1185">Reference proteome</keyword>
<feature type="transmembrane region" description="Helical" evidence="6">
    <location>
        <begin position="349"/>
        <end position="368"/>
    </location>
</feature>
<dbReference type="Proteomes" id="UP000270678">
    <property type="component" value="Chromosome"/>
</dbReference>
<feature type="transmembrane region" description="Helical" evidence="6">
    <location>
        <begin position="200"/>
        <end position="219"/>
    </location>
</feature>
<evidence type="ECO:0000256" key="2">
    <source>
        <dbReference type="ARBA" id="ARBA00022448"/>
    </source>
</evidence>
<accession>A0A3S9V1A6</accession>
<feature type="transmembrane region" description="Helical" evidence="6">
    <location>
        <begin position="41"/>
        <end position="63"/>
    </location>
</feature>
<feature type="transmembrane region" description="Helical" evidence="6">
    <location>
        <begin position="325"/>
        <end position="343"/>
    </location>
</feature>
<dbReference type="InterPro" id="IPR036259">
    <property type="entry name" value="MFS_trans_sf"/>
</dbReference>
<feature type="transmembrane region" description="Helical" evidence="6">
    <location>
        <begin position="290"/>
        <end position="313"/>
    </location>
</feature>
<evidence type="ECO:0000256" key="1">
    <source>
        <dbReference type="ARBA" id="ARBA00004651"/>
    </source>
</evidence>
<keyword evidence="3 6" id="KW-0812">Transmembrane</keyword>
<name>A0A3S9V1A6_9BACL</name>
<keyword evidence="4 6" id="KW-1133">Transmembrane helix</keyword>
<feature type="transmembrane region" description="Helical" evidence="6">
    <location>
        <begin position="158"/>
        <end position="180"/>
    </location>
</feature>
<reference evidence="9" key="1">
    <citation type="submission" date="2018-12" db="EMBL/GenBank/DDBJ databases">
        <title>Complete genome sequence of Paenibacillus sp. MBLB1234.</title>
        <authorList>
            <person name="Nam Y.-D."/>
            <person name="Kang J."/>
            <person name="Chung W.-H."/>
            <person name="Park Y.S."/>
        </authorList>
    </citation>
    <scope>NUCLEOTIDE SEQUENCE [LARGE SCALE GENOMIC DNA]</scope>
    <source>
        <strain evidence="9">MBLB1234</strain>
    </source>
</reference>
<evidence type="ECO:0000256" key="5">
    <source>
        <dbReference type="ARBA" id="ARBA00023136"/>
    </source>
</evidence>
<dbReference type="GO" id="GO:0005886">
    <property type="term" value="C:plasma membrane"/>
    <property type="evidence" value="ECO:0007669"/>
    <property type="project" value="UniProtKB-SubCell"/>
</dbReference>
<evidence type="ECO:0000256" key="3">
    <source>
        <dbReference type="ARBA" id="ARBA00022692"/>
    </source>
</evidence>
<dbReference type="PANTHER" id="PTHR42718">
    <property type="entry name" value="MAJOR FACILITATOR SUPERFAMILY MULTIDRUG TRANSPORTER MFSC"/>
    <property type="match status" value="1"/>
</dbReference>
<dbReference type="PANTHER" id="PTHR42718:SF9">
    <property type="entry name" value="MAJOR FACILITATOR SUPERFAMILY MULTIDRUG TRANSPORTER MFSC"/>
    <property type="match status" value="1"/>
</dbReference>
<dbReference type="Pfam" id="PF07690">
    <property type="entry name" value="MFS_1"/>
    <property type="match status" value="1"/>
</dbReference>
<feature type="transmembrane region" description="Helical" evidence="6">
    <location>
        <begin position="429"/>
        <end position="453"/>
    </location>
</feature>
<feature type="transmembrane region" description="Helical" evidence="6">
    <location>
        <begin position="225"/>
        <end position="242"/>
    </location>
</feature>
<dbReference type="EMBL" id="CP034346">
    <property type="protein sequence ID" value="AZS16296.1"/>
    <property type="molecule type" value="Genomic_DNA"/>
</dbReference>
<feature type="transmembrane region" description="Helical" evidence="6">
    <location>
        <begin position="130"/>
        <end position="152"/>
    </location>
</feature>
<comment type="subcellular location">
    <subcellularLocation>
        <location evidence="1">Cell membrane</location>
        <topology evidence="1">Multi-pass membrane protein</topology>
    </subcellularLocation>
</comment>
<evidence type="ECO:0000313" key="9">
    <source>
        <dbReference type="Proteomes" id="UP000270678"/>
    </source>
</evidence>
<proteinExistence type="predicted"/>
<dbReference type="SUPFAM" id="SSF103473">
    <property type="entry name" value="MFS general substrate transporter"/>
    <property type="match status" value="1"/>
</dbReference>
<organism evidence="8 9">
    <name type="scientific">Paenibacillus lutimineralis</name>
    <dbReference type="NCBI Taxonomy" id="2707005"/>
    <lineage>
        <taxon>Bacteria</taxon>
        <taxon>Bacillati</taxon>
        <taxon>Bacillota</taxon>
        <taxon>Bacilli</taxon>
        <taxon>Bacillales</taxon>
        <taxon>Paenibacillaceae</taxon>
        <taxon>Paenibacillus</taxon>
    </lineage>
</organism>
<dbReference type="OrthoDB" id="102502at2"/>
<dbReference type="PROSITE" id="PS50850">
    <property type="entry name" value="MFS"/>
    <property type="match status" value="1"/>
</dbReference>
<dbReference type="GO" id="GO:0022857">
    <property type="term" value="F:transmembrane transporter activity"/>
    <property type="evidence" value="ECO:0007669"/>
    <property type="project" value="InterPro"/>
</dbReference>
<keyword evidence="2" id="KW-0813">Transport</keyword>
<dbReference type="InterPro" id="IPR011701">
    <property type="entry name" value="MFS"/>
</dbReference>
<protein>
    <submittedName>
        <fullName evidence="8">MFS transporter</fullName>
    </submittedName>
</protein>
<evidence type="ECO:0000256" key="4">
    <source>
        <dbReference type="ARBA" id="ARBA00022989"/>
    </source>
</evidence>
<dbReference type="InterPro" id="IPR020846">
    <property type="entry name" value="MFS_dom"/>
</dbReference>
<evidence type="ECO:0000256" key="6">
    <source>
        <dbReference type="SAM" id="Phobius"/>
    </source>
</evidence>
<feature type="transmembrane region" description="Helical" evidence="6">
    <location>
        <begin position="105"/>
        <end position="123"/>
    </location>
</feature>
<sequence length="466" mass="49908">MNRFLMMTALCLGAFVSHFTAGVINVSLPQFADLFNSDLSAVQWITTGYLLVIASLLPFMGKLGDRYSHRTIHNTGYVVFALSSILIAFSPNIMILLILRAVQAVGASMFQATNIAIIALYLPKEQRGRALGIVSTAVALGAMSGPVAGGFIAEWLDWQWLFLVHVPVTLIATLLAFRYIPARRKDILAGRESVTGKVPLDRFGAILFIISIASIVYAISAAQLVGFIIAIAGFTAFLLWELRQSSPFLPIRLFRIFSLSGGLIISTMSFMMANTVLVALPFYLTGKAGFSPLISGYIMAIYPILLGVAGPIAGGWSDRYGSKRLMLLGILGMALSLLVLALVPDQTQANVLMLLGSLSLLGIGMGLLSAPNNSFIMQHAPKEHTGSIGGMIALTRNLGMVIGAALGLGAMKNATAGSVDQEHISLLAALRPVLGGYILITVCILVILGLNLLQMTRRQQTVDRQL</sequence>
<keyword evidence="5 6" id="KW-0472">Membrane</keyword>
<gene>
    <name evidence="8" type="ORF">EI981_18830</name>
</gene>
<evidence type="ECO:0000259" key="7">
    <source>
        <dbReference type="PROSITE" id="PS50850"/>
    </source>
</evidence>